<dbReference type="Pfam" id="PF04935">
    <property type="entry name" value="SURF6"/>
    <property type="match status" value="1"/>
</dbReference>
<feature type="region of interest" description="Disordered" evidence="5">
    <location>
        <begin position="444"/>
        <end position="506"/>
    </location>
</feature>
<keyword evidence="6" id="KW-0812">Transmembrane</keyword>
<evidence type="ECO:0000259" key="7">
    <source>
        <dbReference type="Pfam" id="PF04935"/>
    </source>
</evidence>
<keyword evidence="6" id="KW-1133">Transmembrane helix</keyword>
<keyword evidence="4" id="KW-0175">Coiled coil</keyword>
<proteinExistence type="inferred from homology"/>
<evidence type="ECO:0000256" key="2">
    <source>
        <dbReference type="ARBA" id="ARBA00005904"/>
    </source>
</evidence>
<dbReference type="Proteomes" id="UP001178507">
    <property type="component" value="Unassembled WGS sequence"/>
</dbReference>
<gene>
    <name evidence="8" type="ORF">EVOR1521_LOCUS18231</name>
</gene>
<feature type="transmembrane region" description="Helical" evidence="6">
    <location>
        <begin position="94"/>
        <end position="115"/>
    </location>
</feature>
<feature type="transmembrane region" description="Helical" evidence="6">
    <location>
        <begin position="150"/>
        <end position="174"/>
    </location>
</feature>
<comment type="subcellular location">
    <subcellularLocation>
        <location evidence="1">Nucleus</location>
    </subcellularLocation>
</comment>
<dbReference type="GO" id="GO:0003677">
    <property type="term" value="F:DNA binding"/>
    <property type="evidence" value="ECO:0007669"/>
    <property type="project" value="TreeGrafter"/>
</dbReference>
<feature type="transmembrane region" description="Helical" evidence="6">
    <location>
        <begin position="230"/>
        <end position="253"/>
    </location>
</feature>
<evidence type="ECO:0000256" key="3">
    <source>
        <dbReference type="ARBA" id="ARBA00023242"/>
    </source>
</evidence>
<dbReference type="InterPro" id="IPR007019">
    <property type="entry name" value="SURF6"/>
</dbReference>
<dbReference type="InterPro" id="IPR029190">
    <property type="entry name" value="Rrp14/SURF6_C"/>
</dbReference>
<accession>A0AA36ISZ9</accession>
<sequence>MSVRGALACAGEEFLSGVKANVAGCHEFWTNPTEAKKQYTTSYLKSLVISLLVTSLVSALLLIPIHIIFYMVRLTLYFTNPEWTESVRAMHSHITFYNLLFDACWYLPLVILFMARNLGLFSSKPFFSYLDHCPKVREGLTSLPVQSDKYWMWFKASLKSIGKLVLLSLVVFLLKMGFKRLQHGLSVATVLYTQYAKYYRKVKVFADPKYGKKTGDADVARMPWLSRGHILMLVVNLGVAYLIFDNVGAATLFLRFYEWYIASIALSTELLGEYTYRLNYQQTNIFVYKKGWYLCGFGTVVLVGFYVPFVGLLLYHSFQYAGAKLLVTMLERESGEPKMLLSAKRQKVEEEEEEPEVGRLNFEADSADLPFDATIGRAGQKVRKLQANLRKQEADAEKLKSAEAQGKGEELRKELAIQKALQRARGEKVHDDVSKLRKVHKNLEMKKKKGQERWEAKIENDKQKVEEQQAQRKENLKNRGTKKKAKMLQRMGFEGERTGWLNSGPY</sequence>
<dbReference type="GO" id="GO:0005730">
    <property type="term" value="C:nucleolus"/>
    <property type="evidence" value="ECO:0007669"/>
    <property type="project" value="TreeGrafter"/>
</dbReference>
<comment type="similarity">
    <text evidence="2">Belongs to the SURF6 family.</text>
</comment>
<feature type="transmembrane region" description="Helical" evidence="6">
    <location>
        <begin position="291"/>
        <end position="315"/>
    </location>
</feature>
<keyword evidence="3" id="KW-0539">Nucleus</keyword>
<evidence type="ECO:0000256" key="5">
    <source>
        <dbReference type="SAM" id="MobiDB-lite"/>
    </source>
</evidence>
<name>A0AA36ISZ9_9DINO</name>
<dbReference type="GO" id="GO:0042274">
    <property type="term" value="P:ribosomal small subunit biogenesis"/>
    <property type="evidence" value="ECO:0007669"/>
    <property type="project" value="TreeGrafter"/>
</dbReference>
<reference evidence="8" key="1">
    <citation type="submission" date="2023-08" db="EMBL/GenBank/DDBJ databases">
        <authorList>
            <person name="Chen Y."/>
            <person name="Shah S."/>
            <person name="Dougan E. K."/>
            <person name="Thang M."/>
            <person name="Chan C."/>
        </authorList>
    </citation>
    <scope>NUCLEOTIDE SEQUENCE</scope>
</reference>
<feature type="compositionally biased region" description="Basic and acidic residues" evidence="5">
    <location>
        <begin position="444"/>
        <end position="477"/>
    </location>
</feature>
<evidence type="ECO:0000256" key="1">
    <source>
        <dbReference type="ARBA" id="ARBA00004123"/>
    </source>
</evidence>
<keyword evidence="9" id="KW-1185">Reference proteome</keyword>
<evidence type="ECO:0000256" key="6">
    <source>
        <dbReference type="SAM" id="Phobius"/>
    </source>
</evidence>
<evidence type="ECO:0000313" key="9">
    <source>
        <dbReference type="Proteomes" id="UP001178507"/>
    </source>
</evidence>
<keyword evidence="6" id="KW-0472">Membrane</keyword>
<evidence type="ECO:0000313" key="8">
    <source>
        <dbReference type="EMBL" id="CAJ1393340.1"/>
    </source>
</evidence>
<feature type="coiled-coil region" evidence="4">
    <location>
        <begin position="375"/>
        <end position="402"/>
    </location>
</feature>
<feature type="domain" description="Ribosomal RNA-processing protein 14/surfeit locus protein 6 C-terminal" evidence="7">
    <location>
        <begin position="347"/>
        <end position="487"/>
    </location>
</feature>
<dbReference type="GO" id="GO:0042273">
    <property type="term" value="P:ribosomal large subunit biogenesis"/>
    <property type="evidence" value="ECO:0007669"/>
    <property type="project" value="TreeGrafter"/>
</dbReference>
<organism evidence="8 9">
    <name type="scientific">Effrenium voratum</name>
    <dbReference type="NCBI Taxonomy" id="2562239"/>
    <lineage>
        <taxon>Eukaryota</taxon>
        <taxon>Sar</taxon>
        <taxon>Alveolata</taxon>
        <taxon>Dinophyceae</taxon>
        <taxon>Suessiales</taxon>
        <taxon>Symbiodiniaceae</taxon>
        <taxon>Effrenium</taxon>
    </lineage>
</organism>
<protein>
    <recommendedName>
        <fullName evidence="7">Ribosomal RNA-processing protein 14/surfeit locus protein 6 C-terminal domain-containing protein</fullName>
    </recommendedName>
</protein>
<dbReference type="AlphaFoldDB" id="A0AA36ISZ9"/>
<feature type="transmembrane region" description="Helical" evidence="6">
    <location>
        <begin position="259"/>
        <end position="279"/>
    </location>
</feature>
<dbReference type="PANTHER" id="PTHR14369">
    <property type="entry name" value="SURFEIT LOCUS PROTEIN 6"/>
    <property type="match status" value="1"/>
</dbReference>
<comment type="caution">
    <text evidence="8">The sequence shown here is derived from an EMBL/GenBank/DDBJ whole genome shotgun (WGS) entry which is preliminary data.</text>
</comment>
<dbReference type="GO" id="GO:0003723">
    <property type="term" value="F:RNA binding"/>
    <property type="evidence" value="ECO:0007669"/>
    <property type="project" value="TreeGrafter"/>
</dbReference>
<feature type="transmembrane region" description="Helical" evidence="6">
    <location>
        <begin position="47"/>
        <end position="73"/>
    </location>
</feature>
<dbReference type="EMBL" id="CAUJNA010002546">
    <property type="protein sequence ID" value="CAJ1393340.1"/>
    <property type="molecule type" value="Genomic_DNA"/>
</dbReference>
<dbReference type="PANTHER" id="PTHR14369:SF0">
    <property type="entry name" value="SURFEIT LOCUS PROTEIN 6"/>
    <property type="match status" value="1"/>
</dbReference>
<evidence type="ECO:0000256" key="4">
    <source>
        <dbReference type="SAM" id="Coils"/>
    </source>
</evidence>